<comment type="subcellular location">
    <subcellularLocation>
        <location evidence="2">Lysosome</location>
    </subcellularLocation>
</comment>
<sequence length="346" mass="39169">MWRILLMVSLLCWSADGQDVKCRNDKDEPVDWYIIYKAPGLQEINTEGLEYIYIDPAGKKTSKDHNKHIDDPKGVLANTLKPIFKLKTALPKDFGFITYSDQPPPDEKGVTPSVGSTFGHSKGVVMMDKTTGDKTGVWLSHSVPKFPFKRDQNFWPPSGAKNAQTFICVTFKYEEFKKIGQHLLNIRAFPFGSQIPAGFHPELIKAKDKENPTGEKIQELKSAGGTDFRSIAKEQYKGLNDRGDTLIDQNRFVGDLYLTIAEKYNTDVRVQTWGQQCYREGSYCEQNKRQVMNIKSVKADLGNGEVEWEPCNDHSKWCVGAETRYCPAGSRPLRSPSDLQLLIYNS</sequence>
<evidence type="ECO:0000256" key="18">
    <source>
        <dbReference type="ARBA" id="ARBA00045381"/>
    </source>
</evidence>
<comment type="caution">
    <text evidence="20">The sequence shown here is derived from an EMBL/GenBank/DDBJ whole genome shotgun (WGS) entry which is preliminary data.</text>
</comment>
<feature type="signal peptide" evidence="19">
    <location>
        <begin position="1"/>
        <end position="17"/>
    </location>
</feature>
<dbReference type="GO" id="GO:0005764">
    <property type="term" value="C:lysosome"/>
    <property type="evidence" value="ECO:0007669"/>
    <property type="project" value="UniProtKB-SubCell"/>
</dbReference>
<evidence type="ECO:0000256" key="3">
    <source>
        <dbReference type="ARBA" id="ARBA00007527"/>
    </source>
</evidence>
<dbReference type="InterPro" id="IPR004947">
    <property type="entry name" value="DNase_II"/>
</dbReference>
<name>A0A6A5EPS9_PERFL</name>
<dbReference type="Proteomes" id="UP000465112">
    <property type="component" value="Chromosome 17"/>
</dbReference>
<evidence type="ECO:0000256" key="14">
    <source>
        <dbReference type="ARBA" id="ARBA00039868"/>
    </source>
</evidence>
<comment type="catalytic activity">
    <reaction evidence="1">
        <text>Endonucleolytic cleavage to nucleoside 3'-phosphates and 3'-phosphooligonucleotide end-products.</text>
        <dbReference type="EC" id="3.1.22.1"/>
    </reaction>
</comment>
<evidence type="ECO:0000256" key="8">
    <source>
        <dbReference type="ARBA" id="ARBA00022729"/>
    </source>
</evidence>
<keyword evidence="9" id="KW-0255">Endonuclease</keyword>
<comment type="similarity">
    <text evidence="3">Belongs to the DNase II family.</text>
</comment>
<comment type="function">
    <text evidence="18">Hydrolyzes DNA under acidic conditions with a preference for double-stranded DNA. Plays a major role in the clearance of nucleic acids generated through apoptosis, hence preventing autoinflammation. Necessary for proper fetal development and for definitive erythropoiesis in fetal liver and bone marrow, where it degrades nuclear DNA expelled from erythroid precursor cells.</text>
</comment>
<evidence type="ECO:0000256" key="9">
    <source>
        <dbReference type="ARBA" id="ARBA00022759"/>
    </source>
</evidence>
<evidence type="ECO:0000256" key="17">
    <source>
        <dbReference type="ARBA" id="ARBA00043033"/>
    </source>
</evidence>
<evidence type="ECO:0000256" key="4">
    <source>
        <dbReference type="ARBA" id="ARBA00012036"/>
    </source>
</evidence>
<evidence type="ECO:0000256" key="5">
    <source>
        <dbReference type="ARBA" id="ARBA00022473"/>
    </source>
</evidence>
<dbReference type="CDD" id="cd09120">
    <property type="entry name" value="PLDc_DNaseII_1"/>
    <property type="match status" value="1"/>
</dbReference>
<evidence type="ECO:0000256" key="10">
    <source>
        <dbReference type="ARBA" id="ARBA00022801"/>
    </source>
</evidence>
<evidence type="ECO:0000313" key="21">
    <source>
        <dbReference type="Proteomes" id="UP000465112"/>
    </source>
</evidence>
<keyword evidence="11" id="KW-1015">Disulfide bond</keyword>
<evidence type="ECO:0000256" key="16">
    <source>
        <dbReference type="ARBA" id="ARBA00041918"/>
    </source>
</evidence>
<dbReference type="PANTHER" id="PTHR10858">
    <property type="entry name" value="DEOXYRIBONUCLEASE II"/>
    <property type="match status" value="1"/>
</dbReference>
<dbReference type="GO" id="GO:0006309">
    <property type="term" value="P:apoptotic DNA fragmentation"/>
    <property type="evidence" value="ECO:0007669"/>
    <property type="project" value="TreeGrafter"/>
</dbReference>
<keyword evidence="12" id="KW-0325">Glycoprotein</keyword>
<keyword evidence="5" id="KW-0217">Developmental protein</keyword>
<organism evidence="20 21">
    <name type="scientific">Perca fluviatilis</name>
    <name type="common">European perch</name>
    <dbReference type="NCBI Taxonomy" id="8168"/>
    <lineage>
        <taxon>Eukaryota</taxon>
        <taxon>Metazoa</taxon>
        <taxon>Chordata</taxon>
        <taxon>Craniata</taxon>
        <taxon>Vertebrata</taxon>
        <taxon>Euteleostomi</taxon>
        <taxon>Actinopterygii</taxon>
        <taxon>Neopterygii</taxon>
        <taxon>Teleostei</taxon>
        <taxon>Neoteleostei</taxon>
        <taxon>Acanthomorphata</taxon>
        <taxon>Eupercaria</taxon>
        <taxon>Perciformes</taxon>
        <taxon>Percoidei</taxon>
        <taxon>Percidae</taxon>
        <taxon>Percinae</taxon>
        <taxon>Perca</taxon>
    </lineage>
</organism>
<protein>
    <recommendedName>
        <fullName evidence="14">Deoxyribonuclease-2-alpha</fullName>
        <ecNumber evidence="4">3.1.22.1</ecNumber>
    </recommendedName>
    <alternativeName>
        <fullName evidence="15">Acid DNase</fullName>
    </alternativeName>
    <alternativeName>
        <fullName evidence="17">Deoxyribonuclease II alpha</fullName>
    </alternativeName>
    <alternativeName>
        <fullName evidence="16">Lysosomal DNase II</fullName>
    </alternativeName>
</protein>
<dbReference type="EMBL" id="VHII01000017">
    <property type="protein sequence ID" value="KAF1377993.1"/>
    <property type="molecule type" value="Genomic_DNA"/>
</dbReference>
<feature type="chain" id="PRO_5025346500" description="Deoxyribonuclease-2-alpha" evidence="19">
    <location>
        <begin position="18"/>
        <end position="346"/>
    </location>
</feature>
<dbReference type="AlphaFoldDB" id="A0A6A5EPS9"/>
<dbReference type="EC" id="3.1.22.1" evidence="4"/>
<keyword evidence="6" id="KW-0053">Apoptosis</keyword>
<evidence type="ECO:0000256" key="15">
    <source>
        <dbReference type="ARBA" id="ARBA00041393"/>
    </source>
</evidence>
<evidence type="ECO:0000256" key="1">
    <source>
        <dbReference type="ARBA" id="ARBA00000447"/>
    </source>
</evidence>
<keyword evidence="8 19" id="KW-0732">Signal</keyword>
<evidence type="ECO:0000256" key="11">
    <source>
        <dbReference type="ARBA" id="ARBA00023157"/>
    </source>
</evidence>
<keyword evidence="13" id="KW-0458">Lysosome</keyword>
<evidence type="ECO:0000256" key="2">
    <source>
        <dbReference type="ARBA" id="ARBA00004371"/>
    </source>
</evidence>
<gene>
    <name evidence="20" type="ORF">PFLUV_G00206610</name>
</gene>
<keyword evidence="21" id="KW-1185">Reference proteome</keyword>
<keyword evidence="10" id="KW-0378">Hydrolase</keyword>
<dbReference type="PANTHER" id="PTHR10858:SF9">
    <property type="entry name" value="DEOXYRIBONUCLEASE-2-ALPHA"/>
    <property type="match status" value="1"/>
</dbReference>
<keyword evidence="7" id="KW-0540">Nuclease</keyword>
<evidence type="ECO:0000256" key="7">
    <source>
        <dbReference type="ARBA" id="ARBA00022722"/>
    </source>
</evidence>
<evidence type="ECO:0000256" key="13">
    <source>
        <dbReference type="ARBA" id="ARBA00023228"/>
    </source>
</evidence>
<accession>A0A6A5EPS9</accession>
<evidence type="ECO:0000256" key="6">
    <source>
        <dbReference type="ARBA" id="ARBA00022703"/>
    </source>
</evidence>
<reference evidence="20 21" key="1">
    <citation type="submission" date="2019-06" db="EMBL/GenBank/DDBJ databases">
        <title>A chromosome-scale genome assembly of the European perch, Perca fluviatilis.</title>
        <authorList>
            <person name="Roques C."/>
            <person name="Zahm M."/>
            <person name="Cabau C."/>
            <person name="Klopp C."/>
            <person name="Bouchez O."/>
            <person name="Donnadieu C."/>
            <person name="Kuhl H."/>
            <person name="Gislard M."/>
            <person name="Guendouz S."/>
            <person name="Journot L."/>
            <person name="Haffray P."/>
            <person name="Bestin A."/>
            <person name="Morvezen R."/>
            <person name="Feron R."/>
            <person name="Wen M."/>
            <person name="Jouanno E."/>
            <person name="Herpin A."/>
            <person name="Schartl M."/>
            <person name="Postlethwait J."/>
            <person name="Schaerlinger B."/>
            <person name="Chardard D."/>
            <person name="Lecocq T."/>
            <person name="Poncet C."/>
            <person name="Jaffrelo L."/>
            <person name="Lampietro C."/>
            <person name="Guiguen Y."/>
        </authorList>
    </citation>
    <scope>NUCLEOTIDE SEQUENCE [LARGE SCALE GENOMIC DNA]</scope>
    <source>
        <tissue evidence="20">Blood</tissue>
    </source>
</reference>
<proteinExistence type="inferred from homology"/>
<evidence type="ECO:0000313" key="20">
    <source>
        <dbReference type="EMBL" id="KAF1377993.1"/>
    </source>
</evidence>
<dbReference type="GO" id="GO:0004531">
    <property type="term" value="F:deoxyribonuclease II activity"/>
    <property type="evidence" value="ECO:0007669"/>
    <property type="project" value="UniProtKB-EC"/>
</dbReference>
<evidence type="ECO:0000256" key="12">
    <source>
        <dbReference type="ARBA" id="ARBA00023180"/>
    </source>
</evidence>
<evidence type="ECO:0000256" key="19">
    <source>
        <dbReference type="SAM" id="SignalP"/>
    </source>
</evidence>
<dbReference type="Pfam" id="PF03265">
    <property type="entry name" value="DNase_II"/>
    <property type="match status" value="1"/>
</dbReference>